<evidence type="ECO:0000313" key="2">
    <source>
        <dbReference type="Proteomes" id="UP001597183"/>
    </source>
</evidence>
<evidence type="ECO:0008006" key="3">
    <source>
        <dbReference type="Google" id="ProtNLM"/>
    </source>
</evidence>
<dbReference type="EMBL" id="JBHTMK010000013">
    <property type="protein sequence ID" value="MFD1365765.1"/>
    <property type="molecule type" value="Genomic_DNA"/>
</dbReference>
<protein>
    <recommendedName>
        <fullName evidence="3">Secreted protein</fullName>
    </recommendedName>
</protein>
<organism evidence="1 2">
    <name type="scientific">Actinoplanes sichuanensis</name>
    <dbReference type="NCBI Taxonomy" id="512349"/>
    <lineage>
        <taxon>Bacteria</taxon>
        <taxon>Bacillati</taxon>
        <taxon>Actinomycetota</taxon>
        <taxon>Actinomycetes</taxon>
        <taxon>Micromonosporales</taxon>
        <taxon>Micromonosporaceae</taxon>
        <taxon>Actinoplanes</taxon>
    </lineage>
</organism>
<proteinExistence type="predicted"/>
<sequence>MVSIPQLESWIRAGEGDRVVTALTGLDEPSRRALAAQAKGIQLHWSDPELQSLAYGDYSRHTEFSQRREGALRVVGAACLPRAADVVSWLRSDRFWHPPLPATIDAVVQVLRLPGRPALPAIARAMADKLRPAQADAQWPLIERLLAEAELPAPATEATLRGWMRRVGADRYRADLADLLRADAHLTSMLPHVFTIPLLGQELDEEWTKALTRLAADGVLDRSALLDGCVLRLHAGDRTGPLRRMVVLHRLLAPTAEEFAARRGEYVGMLAGPDSTVVELALRGLRLADDAGLLEPDTVAEAAWVVLPRKEKKLVRAQLDWLGAALTRKPDPLLFEALLTGLANPAADLAERALKLAGRHLPDFGPSGLEQLTEATAALQGDVRRQATALISAASPTSAASSSPASSSAASSSSVASSSSFASSSVAASASSVSADISASPSSALAGFGERPGLAEVPPVAAAPMPDPIASIPELVAEAKHYLHDSDDPVRFELILDALVRFVAEDRPAVARALKPVVPQWHSAFGNMLGAVVTGEAVKWSPAVWEQRSGPPFWMTVRRLEELAEQMTTTPPPALLSTPATADGHVDPARVLRLLGEAWEPGPYDLAQAMLRLPREIDPSIRAAAARLTSPAGRICAEFLESGGLPDPAVITLEPVRACPHRRGDYCNCAAQTRRRVVAFDSLKTNLTVSPYLLFQPAEFAGDRAHDYSWDRMVGWPMVFPSHREIAAAHMQPRLIKASDGKGAAGDITALPALAACDGPFGPAMALCLAYGSSAGRPEGRLATSDAFVDLAARRILDGAVVGRELAALHRANALVLKRVTETFSQVLQAGAAAEVWATLREFLPAILSDPKPAIGTPDLLLVAESAAAAAHAHDEIPELTAVATRPTRNRLTTEAARLHRTLTDNRPAD</sequence>
<dbReference type="Proteomes" id="UP001597183">
    <property type="component" value="Unassembled WGS sequence"/>
</dbReference>
<reference evidence="2" key="1">
    <citation type="journal article" date="2019" name="Int. J. Syst. Evol. Microbiol.">
        <title>The Global Catalogue of Microorganisms (GCM) 10K type strain sequencing project: providing services to taxonomists for standard genome sequencing and annotation.</title>
        <authorList>
            <consortium name="The Broad Institute Genomics Platform"/>
            <consortium name="The Broad Institute Genome Sequencing Center for Infectious Disease"/>
            <person name="Wu L."/>
            <person name="Ma J."/>
        </authorList>
    </citation>
    <scope>NUCLEOTIDE SEQUENCE [LARGE SCALE GENOMIC DNA]</scope>
    <source>
        <strain evidence="2">CCM 7526</strain>
    </source>
</reference>
<gene>
    <name evidence="1" type="ORF">ACFQ5G_10470</name>
</gene>
<evidence type="ECO:0000313" key="1">
    <source>
        <dbReference type="EMBL" id="MFD1365765.1"/>
    </source>
</evidence>
<accession>A0ABW4A642</accession>
<keyword evidence="2" id="KW-1185">Reference proteome</keyword>
<dbReference type="RefSeq" id="WP_317792634.1">
    <property type="nucleotide sequence ID" value="NZ_AP028461.1"/>
</dbReference>
<comment type="caution">
    <text evidence="1">The sequence shown here is derived from an EMBL/GenBank/DDBJ whole genome shotgun (WGS) entry which is preliminary data.</text>
</comment>
<name>A0ABW4A642_9ACTN</name>